<dbReference type="PANTHER" id="PTHR10587:SF133">
    <property type="entry name" value="CHITIN DEACETYLASE 1-RELATED"/>
    <property type="match status" value="1"/>
</dbReference>
<evidence type="ECO:0000313" key="4">
    <source>
        <dbReference type="EMBL" id="HIV01728.1"/>
    </source>
</evidence>
<accession>A0A9D1NFW0</accession>
<evidence type="ECO:0000256" key="2">
    <source>
        <dbReference type="ARBA" id="ARBA00022801"/>
    </source>
</evidence>
<name>A0A9D1NFW0_9FIRM</name>
<dbReference type="GO" id="GO:0016020">
    <property type="term" value="C:membrane"/>
    <property type="evidence" value="ECO:0007669"/>
    <property type="project" value="TreeGrafter"/>
</dbReference>
<dbReference type="PANTHER" id="PTHR10587">
    <property type="entry name" value="GLYCOSYL TRANSFERASE-RELATED"/>
    <property type="match status" value="1"/>
</dbReference>
<dbReference type="CDD" id="cd10917">
    <property type="entry name" value="CE4_NodB_like_6s_7s"/>
    <property type="match status" value="1"/>
</dbReference>
<evidence type="ECO:0000256" key="1">
    <source>
        <dbReference type="ARBA" id="ARBA00022723"/>
    </source>
</evidence>
<feature type="domain" description="NodB homology" evidence="3">
    <location>
        <begin position="55"/>
        <end position="232"/>
    </location>
</feature>
<dbReference type="PROSITE" id="PS51677">
    <property type="entry name" value="NODB"/>
    <property type="match status" value="1"/>
</dbReference>
<evidence type="ECO:0000259" key="3">
    <source>
        <dbReference type="PROSITE" id="PS51677"/>
    </source>
</evidence>
<protein>
    <submittedName>
        <fullName evidence="4">Polysaccharide deacetylase family protein</fullName>
    </submittedName>
</protein>
<keyword evidence="2" id="KW-0378">Hydrolase</keyword>
<dbReference type="GO" id="GO:0005975">
    <property type="term" value="P:carbohydrate metabolic process"/>
    <property type="evidence" value="ECO:0007669"/>
    <property type="project" value="InterPro"/>
</dbReference>
<dbReference type="InterPro" id="IPR050248">
    <property type="entry name" value="Polysacc_deacetylase_ArnD"/>
</dbReference>
<evidence type="ECO:0000313" key="5">
    <source>
        <dbReference type="Proteomes" id="UP000886861"/>
    </source>
</evidence>
<dbReference type="InterPro" id="IPR002509">
    <property type="entry name" value="NODB_dom"/>
</dbReference>
<dbReference type="EMBL" id="DVOJ01000014">
    <property type="protein sequence ID" value="HIV01728.1"/>
    <property type="molecule type" value="Genomic_DNA"/>
</dbReference>
<sequence>MHFLCVKLKSIRFVLLMILVAVLLAVSINGVASAQVFFGYSTKRVPIYSVDTENKQVAISFDAAWGADKTADIVETLKEYNVGATFFLVGFWVDKNADMVKLIDESGFEIGNHSSTHPDLTTVSAEKLENELSNCSELIKGITGKDVTLFRAPYGAYNNTVLDTATKLGMQTIQWDVDSLDWKGLSAQEITIRILNNVKNGSIILCHNNSDHILDALPMVLDRLQKQGYTITSIGDLVYKENYTIDRNGLQKLS</sequence>
<organism evidence="4 5">
    <name type="scientific">Candidatus Caccopulliclostridium gallistercoris</name>
    <dbReference type="NCBI Taxonomy" id="2840719"/>
    <lineage>
        <taxon>Bacteria</taxon>
        <taxon>Bacillati</taxon>
        <taxon>Bacillota</taxon>
        <taxon>Clostridia</taxon>
        <taxon>Candidatus Caccopulliclostridium</taxon>
    </lineage>
</organism>
<dbReference type="SUPFAM" id="SSF88713">
    <property type="entry name" value="Glycoside hydrolase/deacetylase"/>
    <property type="match status" value="1"/>
</dbReference>
<dbReference type="InterPro" id="IPR011330">
    <property type="entry name" value="Glyco_hydro/deAcase_b/a-brl"/>
</dbReference>
<keyword evidence="1" id="KW-0479">Metal-binding</keyword>
<dbReference type="GO" id="GO:0016810">
    <property type="term" value="F:hydrolase activity, acting on carbon-nitrogen (but not peptide) bonds"/>
    <property type="evidence" value="ECO:0007669"/>
    <property type="project" value="InterPro"/>
</dbReference>
<proteinExistence type="predicted"/>
<dbReference type="Gene3D" id="3.20.20.370">
    <property type="entry name" value="Glycoside hydrolase/deacetylase"/>
    <property type="match status" value="1"/>
</dbReference>
<reference evidence="4" key="1">
    <citation type="submission" date="2020-10" db="EMBL/GenBank/DDBJ databases">
        <authorList>
            <person name="Gilroy R."/>
        </authorList>
    </citation>
    <scope>NUCLEOTIDE SEQUENCE</scope>
    <source>
        <strain evidence="4">CHK186-9395</strain>
    </source>
</reference>
<gene>
    <name evidence="4" type="ORF">IAA62_04165</name>
</gene>
<reference evidence="4" key="2">
    <citation type="journal article" date="2021" name="PeerJ">
        <title>Extensive microbial diversity within the chicken gut microbiome revealed by metagenomics and culture.</title>
        <authorList>
            <person name="Gilroy R."/>
            <person name="Ravi A."/>
            <person name="Getino M."/>
            <person name="Pursley I."/>
            <person name="Horton D.L."/>
            <person name="Alikhan N.F."/>
            <person name="Baker D."/>
            <person name="Gharbi K."/>
            <person name="Hall N."/>
            <person name="Watson M."/>
            <person name="Adriaenssens E.M."/>
            <person name="Foster-Nyarko E."/>
            <person name="Jarju S."/>
            <person name="Secka A."/>
            <person name="Antonio M."/>
            <person name="Oren A."/>
            <person name="Chaudhuri R.R."/>
            <person name="La Ragione R."/>
            <person name="Hildebrand F."/>
            <person name="Pallen M.J."/>
        </authorList>
    </citation>
    <scope>NUCLEOTIDE SEQUENCE</scope>
    <source>
        <strain evidence="4">CHK186-9395</strain>
    </source>
</reference>
<dbReference type="Pfam" id="PF01522">
    <property type="entry name" value="Polysacc_deac_1"/>
    <property type="match status" value="1"/>
</dbReference>
<comment type="caution">
    <text evidence="4">The sequence shown here is derived from an EMBL/GenBank/DDBJ whole genome shotgun (WGS) entry which is preliminary data.</text>
</comment>
<dbReference type="GO" id="GO:0046872">
    <property type="term" value="F:metal ion binding"/>
    <property type="evidence" value="ECO:0007669"/>
    <property type="project" value="UniProtKB-KW"/>
</dbReference>
<dbReference type="AlphaFoldDB" id="A0A9D1NFW0"/>
<dbReference type="Proteomes" id="UP000886861">
    <property type="component" value="Unassembled WGS sequence"/>
</dbReference>